<protein>
    <submittedName>
        <fullName evidence="2">Uncharacterized protein</fullName>
    </submittedName>
</protein>
<keyword evidence="1" id="KW-1133">Transmembrane helix</keyword>
<name>A0A2V1DZI9_9PLEO</name>
<keyword evidence="3" id="KW-1185">Reference proteome</keyword>
<dbReference type="AlphaFoldDB" id="A0A2V1DZI9"/>
<dbReference type="EMBL" id="KZ805340">
    <property type="protein sequence ID" value="PVI02645.1"/>
    <property type="molecule type" value="Genomic_DNA"/>
</dbReference>
<feature type="transmembrane region" description="Helical" evidence="1">
    <location>
        <begin position="20"/>
        <end position="39"/>
    </location>
</feature>
<sequence>MDLIERLGQYFCNMGGARSFCSYFLSLLMSLGMFLYGYYFSFPRGTCGYAIYGLNDFIHSSHMDTHAFLSWALPTRNKAYSIYSATPRRSFSFSSSPSRCCCRQKRLS</sequence>
<accession>A0A2V1DZI9</accession>
<proteinExistence type="predicted"/>
<dbReference type="Proteomes" id="UP000244855">
    <property type="component" value="Unassembled WGS sequence"/>
</dbReference>
<evidence type="ECO:0000313" key="3">
    <source>
        <dbReference type="Proteomes" id="UP000244855"/>
    </source>
</evidence>
<reference evidence="2 3" key="1">
    <citation type="journal article" date="2018" name="Sci. Rep.">
        <title>Comparative genomics provides insights into the lifestyle and reveals functional heterogeneity of dark septate endophytic fungi.</title>
        <authorList>
            <person name="Knapp D.G."/>
            <person name="Nemeth J.B."/>
            <person name="Barry K."/>
            <person name="Hainaut M."/>
            <person name="Henrissat B."/>
            <person name="Johnson J."/>
            <person name="Kuo A."/>
            <person name="Lim J.H.P."/>
            <person name="Lipzen A."/>
            <person name="Nolan M."/>
            <person name="Ohm R.A."/>
            <person name="Tamas L."/>
            <person name="Grigoriev I.V."/>
            <person name="Spatafora J.W."/>
            <person name="Nagy L.G."/>
            <person name="Kovacs G.M."/>
        </authorList>
    </citation>
    <scope>NUCLEOTIDE SEQUENCE [LARGE SCALE GENOMIC DNA]</scope>
    <source>
        <strain evidence="2 3">DSE2036</strain>
    </source>
</reference>
<keyword evidence="1" id="KW-0472">Membrane</keyword>
<gene>
    <name evidence="2" type="ORF">DM02DRAFT_296885</name>
</gene>
<keyword evidence="1" id="KW-0812">Transmembrane</keyword>
<evidence type="ECO:0000256" key="1">
    <source>
        <dbReference type="SAM" id="Phobius"/>
    </source>
</evidence>
<organism evidence="2 3">
    <name type="scientific">Periconia macrospinosa</name>
    <dbReference type="NCBI Taxonomy" id="97972"/>
    <lineage>
        <taxon>Eukaryota</taxon>
        <taxon>Fungi</taxon>
        <taxon>Dikarya</taxon>
        <taxon>Ascomycota</taxon>
        <taxon>Pezizomycotina</taxon>
        <taxon>Dothideomycetes</taxon>
        <taxon>Pleosporomycetidae</taxon>
        <taxon>Pleosporales</taxon>
        <taxon>Massarineae</taxon>
        <taxon>Periconiaceae</taxon>
        <taxon>Periconia</taxon>
    </lineage>
</organism>
<evidence type="ECO:0000313" key="2">
    <source>
        <dbReference type="EMBL" id="PVI02645.1"/>
    </source>
</evidence>